<feature type="domain" description="AB hydrolase-1" evidence="1">
    <location>
        <begin position="97"/>
        <end position="372"/>
    </location>
</feature>
<evidence type="ECO:0000313" key="2">
    <source>
        <dbReference type="EMBL" id="KAF8902571.1"/>
    </source>
</evidence>
<keyword evidence="3" id="KW-1185">Reference proteome</keyword>
<name>A0A9P5TP48_GYMJU</name>
<dbReference type="InterPro" id="IPR000073">
    <property type="entry name" value="AB_hydrolase_1"/>
</dbReference>
<dbReference type="OrthoDB" id="94039at2759"/>
<accession>A0A9P5TP48</accession>
<dbReference type="EMBL" id="JADNYJ010000035">
    <property type="protein sequence ID" value="KAF8902571.1"/>
    <property type="molecule type" value="Genomic_DNA"/>
</dbReference>
<dbReference type="Gene3D" id="3.40.50.1820">
    <property type="entry name" value="alpha/beta hydrolase"/>
    <property type="match status" value="1"/>
</dbReference>
<dbReference type="AlphaFoldDB" id="A0A9P5TP48"/>
<protein>
    <recommendedName>
        <fullName evidence="1">AB hydrolase-1 domain-containing protein</fullName>
    </recommendedName>
</protein>
<organism evidence="2 3">
    <name type="scientific">Gymnopilus junonius</name>
    <name type="common">Spectacular rustgill mushroom</name>
    <name type="synonym">Gymnopilus spectabilis subsp. junonius</name>
    <dbReference type="NCBI Taxonomy" id="109634"/>
    <lineage>
        <taxon>Eukaryota</taxon>
        <taxon>Fungi</taxon>
        <taxon>Dikarya</taxon>
        <taxon>Basidiomycota</taxon>
        <taxon>Agaricomycotina</taxon>
        <taxon>Agaricomycetes</taxon>
        <taxon>Agaricomycetidae</taxon>
        <taxon>Agaricales</taxon>
        <taxon>Agaricineae</taxon>
        <taxon>Hymenogastraceae</taxon>
        <taxon>Gymnopilus</taxon>
    </lineage>
</organism>
<evidence type="ECO:0000259" key="1">
    <source>
        <dbReference type="Pfam" id="PF12697"/>
    </source>
</evidence>
<dbReference type="Proteomes" id="UP000724874">
    <property type="component" value="Unassembled WGS sequence"/>
</dbReference>
<proteinExistence type="predicted"/>
<comment type="caution">
    <text evidence="2">The sequence shown here is derived from an EMBL/GenBank/DDBJ whole genome shotgun (WGS) entry which is preliminary data.</text>
</comment>
<dbReference type="SUPFAM" id="SSF53474">
    <property type="entry name" value="alpha/beta-Hydrolases"/>
    <property type="match status" value="1"/>
</dbReference>
<dbReference type="Pfam" id="PF12697">
    <property type="entry name" value="Abhydrolase_6"/>
    <property type="match status" value="1"/>
</dbReference>
<reference evidence="2" key="1">
    <citation type="submission" date="2020-11" db="EMBL/GenBank/DDBJ databases">
        <authorList>
            <consortium name="DOE Joint Genome Institute"/>
            <person name="Ahrendt S."/>
            <person name="Riley R."/>
            <person name="Andreopoulos W."/>
            <person name="LaButti K."/>
            <person name="Pangilinan J."/>
            <person name="Ruiz-duenas F.J."/>
            <person name="Barrasa J.M."/>
            <person name="Sanchez-Garcia M."/>
            <person name="Camarero S."/>
            <person name="Miyauchi S."/>
            <person name="Serrano A."/>
            <person name="Linde D."/>
            <person name="Babiker R."/>
            <person name="Drula E."/>
            <person name="Ayuso-Fernandez I."/>
            <person name="Pacheco R."/>
            <person name="Padilla G."/>
            <person name="Ferreira P."/>
            <person name="Barriuso J."/>
            <person name="Kellner H."/>
            <person name="Castanera R."/>
            <person name="Alfaro M."/>
            <person name="Ramirez L."/>
            <person name="Pisabarro A.G."/>
            <person name="Kuo A."/>
            <person name="Tritt A."/>
            <person name="Lipzen A."/>
            <person name="He G."/>
            <person name="Yan M."/>
            <person name="Ng V."/>
            <person name="Cullen D."/>
            <person name="Martin F."/>
            <person name="Rosso M.-N."/>
            <person name="Henrissat B."/>
            <person name="Hibbett D."/>
            <person name="Martinez A.T."/>
            <person name="Grigoriev I.V."/>
        </authorList>
    </citation>
    <scope>NUCLEOTIDE SEQUENCE</scope>
    <source>
        <strain evidence="2">AH 44721</strain>
    </source>
</reference>
<evidence type="ECO:0000313" key="3">
    <source>
        <dbReference type="Proteomes" id="UP000724874"/>
    </source>
</evidence>
<dbReference type="InterPro" id="IPR029058">
    <property type="entry name" value="AB_hydrolase_fold"/>
</dbReference>
<sequence length="385" mass="42626">MKLNAYPQTPPYTWEKVDPIFNAPYTLSTHLFPACYLRTTRPVPVPEPPSPNASKEERRRILKATELALTALRGSTVTDGHPWCYGLDERNRTGITLFFAHANGFPKEIWEPTLAHLLSSPIANIIDEVWLWESIQHGDAALVNAPAASGLFDSASNAKLPTHLSRVPQTESDLRSKQGFSNRKLVVVGHSYGGCTSTLAASFFPALFHTLILIDPVVVEPYDDTKGKSNSFVGGALSRRETWSSREEALQSFQSNPFFTAWDPAVLKIYVECGLHTSTSGSPIARLKMPGVQEAAVFSEIHTEIEAFGRLSRLDERIALRWIMPGKPGARSIGLPETVPRRVWVRPANSSNTRILGGGHLIPQEAPRELAEDLNEYLLERLANL</sequence>
<gene>
    <name evidence="2" type="ORF">CPB84DRAFT_1775707</name>
</gene>